<accession>A0A1C4UHC9</accession>
<reference evidence="4" key="1">
    <citation type="submission" date="2016-06" db="EMBL/GenBank/DDBJ databases">
        <authorList>
            <person name="Varghese N."/>
            <person name="Submissions Spin"/>
        </authorList>
    </citation>
    <scope>NUCLEOTIDE SEQUENCE [LARGE SCALE GENOMIC DNA]</scope>
    <source>
        <strain evidence="4">DSM 43816</strain>
    </source>
</reference>
<keyword evidence="4" id="KW-1185">Reference proteome</keyword>
<keyword evidence="2" id="KW-0812">Transmembrane</keyword>
<feature type="compositionally biased region" description="Low complexity" evidence="1">
    <location>
        <begin position="69"/>
        <end position="96"/>
    </location>
</feature>
<evidence type="ECO:0000313" key="3">
    <source>
        <dbReference type="EMBL" id="SCE71078.1"/>
    </source>
</evidence>
<dbReference type="AlphaFoldDB" id="A0A1C4UHC9"/>
<dbReference type="Gene3D" id="2.40.10.120">
    <property type="match status" value="1"/>
</dbReference>
<dbReference type="SUPFAM" id="SSF50494">
    <property type="entry name" value="Trypsin-like serine proteases"/>
    <property type="match status" value="1"/>
</dbReference>
<sequence length="366" mass="37373">MEPPRTAVGGWPAPPAGAAPIPGQSPAGGGHPGVPAAGYAAAPAAVPAPRGTWPTAGEAGQPPAPPHPSAAGPSAPAPTTWSPGQPPAASGPAFPGTPYPGDARAGRQRSGWLPRAALLLALLLVLVSGVQAYQIHVLNDRLGDTRRDLATAQDRDGVRLDGVEQRTDELEKQAGTVFNPEDIAETVLRSVFRVRAGTSTGTAFAVGKPNSEGGANLFTNYHVVESLWTSGERQVFLERTDQRFPATIVKVDEENDVAHLRTAAKFTGLVTAATPVKSGQQIVVVGAPLGLTDSVTTGVVSAFRKAENGGGDMIQFDAPINPGNSGGPVINSAKQVVGIATAKARNAEGIGLAVPIKTACDGFDIC</sequence>
<organism evidence="3 4">
    <name type="scientific">Micromonospora echinospora</name>
    <name type="common">Micromonospora purpurea</name>
    <dbReference type="NCBI Taxonomy" id="1877"/>
    <lineage>
        <taxon>Bacteria</taxon>
        <taxon>Bacillati</taxon>
        <taxon>Actinomycetota</taxon>
        <taxon>Actinomycetes</taxon>
        <taxon>Micromonosporales</taxon>
        <taxon>Micromonosporaceae</taxon>
        <taxon>Micromonospora</taxon>
    </lineage>
</organism>
<dbReference type="GO" id="GO:0006508">
    <property type="term" value="P:proteolysis"/>
    <property type="evidence" value="ECO:0007669"/>
    <property type="project" value="InterPro"/>
</dbReference>
<evidence type="ECO:0000256" key="2">
    <source>
        <dbReference type="SAM" id="Phobius"/>
    </source>
</evidence>
<dbReference type="InParanoid" id="A0A1C4UHC9"/>
<dbReference type="GO" id="GO:0004252">
    <property type="term" value="F:serine-type endopeptidase activity"/>
    <property type="evidence" value="ECO:0007669"/>
    <property type="project" value="InterPro"/>
</dbReference>
<feature type="region of interest" description="Disordered" evidence="1">
    <location>
        <begin position="1"/>
        <end position="107"/>
    </location>
</feature>
<evidence type="ECO:0000256" key="1">
    <source>
        <dbReference type="SAM" id="MobiDB-lite"/>
    </source>
</evidence>
<name>A0A1C4UHC9_MICEC</name>
<dbReference type="PANTHER" id="PTHR43019">
    <property type="entry name" value="SERINE ENDOPROTEASE DEGS"/>
    <property type="match status" value="1"/>
</dbReference>
<feature type="transmembrane region" description="Helical" evidence="2">
    <location>
        <begin position="112"/>
        <end position="133"/>
    </location>
</feature>
<dbReference type="InterPro" id="IPR009003">
    <property type="entry name" value="Peptidase_S1_PA"/>
</dbReference>
<dbReference type="PRINTS" id="PR00834">
    <property type="entry name" value="PROTEASES2C"/>
</dbReference>
<dbReference type="PANTHER" id="PTHR43019:SF23">
    <property type="entry name" value="PROTEASE DO-LIKE 5, CHLOROPLASTIC"/>
    <property type="match status" value="1"/>
</dbReference>
<dbReference type="Proteomes" id="UP000198253">
    <property type="component" value="Chromosome I"/>
</dbReference>
<keyword evidence="2" id="KW-1133">Transmembrane helix</keyword>
<dbReference type="EMBL" id="LT607413">
    <property type="protein sequence ID" value="SCE71078.1"/>
    <property type="molecule type" value="Genomic_DNA"/>
</dbReference>
<feature type="compositionally biased region" description="Low complexity" evidence="1">
    <location>
        <begin position="33"/>
        <end position="61"/>
    </location>
</feature>
<keyword evidence="2" id="KW-0472">Membrane</keyword>
<dbReference type="InterPro" id="IPR001940">
    <property type="entry name" value="Peptidase_S1C"/>
</dbReference>
<proteinExistence type="predicted"/>
<evidence type="ECO:0000313" key="4">
    <source>
        <dbReference type="Proteomes" id="UP000198253"/>
    </source>
</evidence>
<dbReference type="Pfam" id="PF13365">
    <property type="entry name" value="Trypsin_2"/>
    <property type="match status" value="1"/>
</dbReference>
<protein>
    <submittedName>
        <fullName evidence="3">Trypsin-like peptidase domain-containing protein</fullName>
    </submittedName>
</protein>
<gene>
    <name evidence="3" type="ORF">GA0070618_0332</name>
</gene>